<evidence type="ECO:0000313" key="14">
    <source>
        <dbReference type="EMBL" id="KOS22510.1"/>
    </source>
</evidence>
<comment type="subcellular location">
    <subcellularLocation>
        <location evidence="1">Secreted</location>
        <location evidence="1">Cell wall</location>
    </subcellularLocation>
</comment>
<keyword evidence="6" id="KW-0378">Hydrolase</keyword>
<dbReference type="GO" id="GO:0042973">
    <property type="term" value="F:glucan endo-1,3-beta-D-glucosidase activity"/>
    <property type="evidence" value="ECO:0007669"/>
    <property type="project" value="TreeGrafter"/>
</dbReference>
<organism evidence="14 15">
    <name type="scientific">Escovopsis weberi</name>
    <dbReference type="NCBI Taxonomy" id="150374"/>
    <lineage>
        <taxon>Eukaryota</taxon>
        <taxon>Fungi</taxon>
        <taxon>Dikarya</taxon>
        <taxon>Ascomycota</taxon>
        <taxon>Pezizomycotina</taxon>
        <taxon>Sordariomycetes</taxon>
        <taxon>Hypocreomycetidae</taxon>
        <taxon>Hypocreales</taxon>
        <taxon>Hypocreaceae</taxon>
        <taxon>Escovopsis</taxon>
    </lineage>
</organism>
<dbReference type="OrthoDB" id="4082933at2759"/>
<comment type="caution">
    <text evidence="14">The sequence shown here is derived from an EMBL/GenBank/DDBJ whole genome shotgun (WGS) entry which is preliminary data.</text>
</comment>
<dbReference type="GO" id="GO:0009277">
    <property type="term" value="C:fungal-type cell wall"/>
    <property type="evidence" value="ECO:0007669"/>
    <property type="project" value="TreeGrafter"/>
</dbReference>
<keyword evidence="15" id="KW-1185">Reference proteome</keyword>
<comment type="function">
    <text evidence="8">Beta-glucosidases are one of a number of cellulolytic enzymes involved in the degradation of cellulosic biomass. Catalyzes the last step releasing glucose from the inhibitory cellobiose.</text>
</comment>
<dbReference type="GO" id="GO:0009986">
    <property type="term" value="C:cell surface"/>
    <property type="evidence" value="ECO:0007669"/>
    <property type="project" value="TreeGrafter"/>
</dbReference>
<dbReference type="PANTHER" id="PTHR16631">
    <property type="entry name" value="GLUCAN 1,3-BETA-GLUCOSIDASE"/>
    <property type="match status" value="1"/>
</dbReference>
<evidence type="ECO:0000256" key="2">
    <source>
        <dbReference type="ARBA" id="ARBA00008773"/>
    </source>
</evidence>
<evidence type="ECO:0000256" key="10">
    <source>
        <dbReference type="ARBA" id="ARBA00041495"/>
    </source>
</evidence>
<evidence type="ECO:0000256" key="12">
    <source>
        <dbReference type="ARBA" id="ARBA00042762"/>
    </source>
</evidence>
<evidence type="ECO:0000256" key="9">
    <source>
        <dbReference type="ARBA" id="ARBA00039284"/>
    </source>
</evidence>
<evidence type="ECO:0000256" key="8">
    <source>
        <dbReference type="ARBA" id="ARBA00024983"/>
    </source>
</evidence>
<dbReference type="AlphaFoldDB" id="A0A0M8N917"/>
<dbReference type="Proteomes" id="UP000053831">
    <property type="component" value="Unassembled WGS sequence"/>
</dbReference>
<reference evidence="14 15" key="1">
    <citation type="submission" date="2015-07" db="EMBL/GenBank/DDBJ databases">
        <title>The genome of the fungus Escovopsis weberi, a specialized disease agent of ant agriculture.</title>
        <authorList>
            <person name="de Man T.J."/>
            <person name="Stajich J.E."/>
            <person name="Kubicek C.P."/>
            <person name="Chenthamara K."/>
            <person name="Atanasova L."/>
            <person name="Druzhinina I.S."/>
            <person name="Birnbaum S."/>
            <person name="Barribeau S.M."/>
            <person name="Teiling C."/>
            <person name="Suen G."/>
            <person name="Currie C."/>
            <person name="Gerardo N.M."/>
        </authorList>
    </citation>
    <scope>NUCLEOTIDE SEQUENCE [LARGE SCALE GENOMIC DNA]</scope>
</reference>
<evidence type="ECO:0000256" key="4">
    <source>
        <dbReference type="ARBA" id="ARBA00022525"/>
    </source>
</evidence>
<gene>
    <name evidence="14" type="ORF">ESCO_002354</name>
</gene>
<evidence type="ECO:0000313" key="15">
    <source>
        <dbReference type="Proteomes" id="UP000053831"/>
    </source>
</evidence>
<evidence type="ECO:0000256" key="1">
    <source>
        <dbReference type="ARBA" id="ARBA00004191"/>
    </source>
</evidence>
<evidence type="ECO:0000256" key="7">
    <source>
        <dbReference type="ARBA" id="ARBA00023295"/>
    </source>
</evidence>
<evidence type="ECO:0000256" key="3">
    <source>
        <dbReference type="ARBA" id="ARBA00022512"/>
    </source>
</evidence>
<accession>A0A0M8N917</accession>
<keyword evidence="7" id="KW-0326">Glycosidase</keyword>
<evidence type="ECO:0000256" key="5">
    <source>
        <dbReference type="ARBA" id="ARBA00022729"/>
    </source>
</evidence>
<keyword evidence="5" id="KW-0732">Signal</keyword>
<comment type="similarity">
    <text evidence="2">Belongs to the glycosyl hydrolase 17 family.</text>
</comment>
<dbReference type="PANTHER" id="PTHR16631:SF24">
    <property type="entry name" value="FAMILY 17 GLUCOSIDASE SCW11-RELATED"/>
    <property type="match status" value="1"/>
</dbReference>
<dbReference type="InterPro" id="IPR017853">
    <property type="entry name" value="GH"/>
</dbReference>
<protein>
    <recommendedName>
        <fullName evidence="9">Probable beta-glucosidase btgE</fullName>
    </recommendedName>
    <alternativeName>
        <fullName evidence="10">Beta-D-glucoside glucohydrolase btgE</fullName>
    </alternativeName>
    <alternativeName>
        <fullName evidence="12">Cellobiase btgE</fullName>
    </alternativeName>
    <alternativeName>
        <fullName evidence="11">Gentiobiase btgE</fullName>
    </alternativeName>
</protein>
<keyword evidence="3" id="KW-0134">Cell wall</keyword>
<evidence type="ECO:0000256" key="6">
    <source>
        <dbReference type="ARBA" id="ARBA00022801"/>
    </source>
</evidence>
<proteinExistence type="inferred from homology"/>
<feature type="region of interest" description="Disordered" evidence="13">
    <location>
        <begin position="152"/>
        <end position="178"/>
    </location>
</feature>
<dbReference type="GO" id="GO:0071555">
    <property type="term" value="P:cell wall organization"/>
    <property type="evidence" value="ECO:0007669"/>
    <property type="project" value="TreeGrafter"/>
</dbReference>
<dbReference type="EMBL" id="LGSR01000006">
    <property type="protein sequence ID" value="KOS22510.1"/>
    <property type="molecule type" value="Genomic_DNA"/>
</dbReference>
<evidence type="ECO:0000256" key="11">
    <source>
        <dbReference type="ARBA" id="ARBA00041516"/>
    </source>
</evidence>
<sequence length="455" mass="47350">MDVRPPPIASLPGTAGIVAVPTPIAYTFTTPGTYTLPAKVATLTDTTTISGEASATLLPGDHTVGGVTTTVDSAVVVTIPVATSGTILPATYACPSAGTYIVNPILTTVTQPTIVVYPTPTSYLPGTYTAPEQVVTVTDANQVAYCSFTSAEVAPPEPTGASNAAEPDGVPEEASEPNHLHARGALVSSNDHLGITYTPYDPNSGACKSGFQVEQDIAKFKAAGFSVVRVYSTDCSTLQSVGGAVERHGMKMIIGIFIGSPGSCSADSASIRPQIDAIAAWGKWNLVELFVVGNEAIMNGFCSPGQLRDLIKAVKGRTSYRGPYTTSETLNIWQRGDVSGALCGVVDMTGANIHAYFTPSVVPSQAGDFVAGEMNALSGICPGKPSINLESGWPTDGQCNGSACPGKEQQRQAFQSLRQKVGSRTVFFSYENDLWKAQGSCGCEKSWGAKALFGL</sequence>
<evidence type="ECO:0000256" key="13">
    <source>
        <dbReference type="SAM" id="MobiDB-lite"/>
    </source>
</evidence>
<keyword evidence="4" id="KW-0964">Secreted</keyword>
<name>A0A0M8N917_ESCWE</name>
<dbReference type="GO" id="GO:0005576">
    <property type="term" value="C:extracellular region"/>
    <property type="evidence" value="ECO:0007669"/>
    <property type="project" value="TreeGrafter"/>
</dbReference>
<dbReference type="InterPro" id="IPR050732">
    <property type="entry name" value="Beta-glucan_modifiers"/>
</dbReference>
<dbReference type="STRING" id="150374.A0A0M8N917"/>
<dbReference type="SUPFAM" id="SSF51445">
    <property type="entry name" value="(Trans)glycosidases"/>
    <property type="match status" value="1"/>
</dbReference>